<evidence type="ECO:0008006" key="3">
    <source>
        <dbReference type="Google" id="ProtNLM"/>
    </source>
</evidence>
<dbReference type="EMBL" id="CAJPWZ010001554">
    <property type="protein sequence ID" value="CAG2217624.1"/>
    <property type="molecule type" value="Genomic_DNA"/>
</dbReference>
<reference evidence="1" key="1">
    <citation type="submission" date="2021-03" db="EMBL/GenBank/DDBJ databases">
        <authorList>
            <person name="Bekaert M."/>
        </authorList>
    </citation>
    <scope>NUCLEOTIDE SEQUENCE</scope>
</reference>
<dbReference type="AlphaFoldDB" id="A0A8S3S790"/>
<accession>A0A8S3S790</accession>
<evidence type="ECO:0000313" key="2">
    <source>
        <dbReference type="Proteomes" id="UP000683360"/>
    </source>
</evidence>
<gene>
    <name evidence="1" type="ORF">MEDL_31298</name>
</gene>
<dbReference type="OrthoDB" id="6131018at2759"/>
<keyword evidence="2" id="KW-1185">Reference proteome</keyword>
<protein>
    <recommendedName>
        <fullName evidence="3">B box-type domain-containing protein</fullName>
    </recommendedName>
</protein>
<proteinExistence type="predicted"/>
<dbReference type="Proteomes" id="UP000683360">
    <property type="component" value="Unassembled WGS sequence"/>
</dbReference>
<comment type="caution">
    <text evidence="1">The sequence shown here is derived from an EMBL/GenBank/DDBJ whole genome shotgun (WGS) entry which is preliminary data.</text>
</comment>
<sequence length="292" mass="33364">MDFFCTHHDVLCCRHCMSVSHRSCDKVVPLEIACKGAKNSTLYRDITDEMKQIRSTRNRIIQNNIETKQRICYEEKNIVNKISEAKESLIKKLNQQETFSLSELRDARNNIENTVDNQVANSEVSVAEIDKYSKQLDILTTNGTDQHVFLRLRELQSIVSKQRECLEKLVSKLSEPHLIFQQPTDVFSECKGLGSISIQQDRSSMQYSPRKHIQAQIVSPAGQFPKSFKFDSRINIDNGQVSGLTTDNSGNLIMTSRNRLLLYSENGRYIKECKLSGKAWDVSFHPKSGTLL</sequence>
<name>A0A8S3S790_MYTED</name>
<organism evidence="1 2">
    <name type="scientific">Mytilus edulis</name>
    <name type="common">Blue mussel</name>
    <dbReference type="NCBI Taxonomy" id="6550"/>
    <lineage>
        <taxon>Eukaryota</taxon>
        <taxon>Metazoa</taxon>
        <taxon>Spiralia</taxon>
        <taxon>Lophotrochozoa</taxon>
        <taxon>Mollusca</taxon>
        <taxon>Bivalvia</taxon>
        <taxon>Autobranchia</taxon>
        <taxon>Pteriomorphia</taxon>
        <taxon>Mytilida</taxon>
        <taxon>Mytiloidea</taxon>
        <taxon>Mytilidae</taxon>
        <taxon>Mytilinae</taxon>
        <taxon>Mytilus</taxon>
    </lineage>
</organism>
<evidence type="ECO:0000313" key="1">
    <source>
        <dbReference type="EMBL" id="CAG2217624.1"/>
    </source>
</evidence>